<dbReference type="Gene3D" id="3.30.1380.20">
    <property type="entry name" value="Trafficking protein particle complex subunit 3"/>
    <property type="match status" value="1"/>
</dbReference>
<name>W4VIR0_9BACI</name>
<dbReference type="InterPro" id="IPR024096">
    <property type="entry name" value="NO_sig/Golgi_transp_ligand-bd"/>
</dbReference>
<dbReference type="OrthoDB" id="2965348at2"/>
<accession>W4VIR0</accession>
<reference evidence="1 2" key="1">
    <citation type="journal article" date="2014" name="Genome Announc.">
        <title>Draft Genome Sequence of the Boron-Tolerant and Moderately Halotolerant Bacterium Gracilibacillus boraciitolerans JCM 21714T.</title>
        <authorList>
            <person name="Ahmed I."/>
            <person name="Oshima K."/>
            <person name="Suda W."/>
            <person name="Kitamura K."/>
            <person name="Iida T."/>
            <person name="Ohmori Y."/>
            <person name="Fujiwara T."/>
            <person name="Hattori M."/>
            <person name="Ohkuma M."/>
        </authorList>
    </citation>
    <scope>NUCLEOTIDE SEQUENCE [LARGE SCALE GENOMIC DNA]</scope>
    <source>
        <strain evidence="1 2">JCM 21714</strain>
    </source>
</reference>
<gene>
    <name evidence="1" type="ORF">JCM21714_1714</name>
</gene>
<sequence>MTTKKTNIATVLANLQTTSSGYDLIRYIGIPDMLGQESDLILYVMGKKLARQAECISIEEIQEFFQHVGWGGELALSQEKRRGGYLFELSGSIIQARLQTLEKIDFQLEAGFLAETINQISEKDCESIAEIKKDHVILHVLFD</sequence>
<protein>
    <recommendedName>
        <fullName evidence="3">DUF2507 domain-containing protein</fullName>
    </recommendedName>
</protein>
<dbReference type="Proteomes" id="UP000019102">
    <property type="component" value="Unassembled WGS sequence"/>
</dbReference>
<evidence type="ECO:0008006" key="3">
    <source>
        <dbReference type="Google" id="ProtNLM"/>
    </source>
</evidence>
<evidence type="ECO:0000313" key="1">
    <source>
        <dbReference type="EMBL" id="GAE92703.1"/>
    </source>
</evidence>
<proteinExistence type="predicted"/>
<dbReference type="EMBL" id="BAVS01000006">
    <property type="protein sequence ID" value="GAE92703.1"/>
    <property type="molecule type" value="Genomic_DNA"/>
</dbReference>
<comment type="caution">
    <text evidence="1">The sequence shown here is derived from an EMBL/GenBank/DDBJ whole genome shotgun (WGS) entry which is preliminary data.</text>
</comment>
<dbReference type="SUPFAM" id="SSF111126">
    <property type="entry name" value="Ligand-binding domain in the NO signalling and Golgi transport"/>
    <property type="match status" value="1"/>
</dbReference>
<keyword evidence="2" id="KW-1185">Reference proteome</keyword>
<dbReference type="InterPro" id="IPR019642">
    <property type="entry name" value="DUF2507"/>
</dbReference>
<dbReference type="AlphaFoldDB" id="W4VIR0"/>
<organism evidence="1 2">
    <name type="scientific">Gracilibacillus boraciitolerans JCM 21714</name>
    <dbReference type="NCBI Taxonomy" id="1298598"/>
    <lineage>
        <taxon>Bacteria</taxon>
        <taxon>Bacillati</taxon>
        <taxon>Bacillota</taxon>
        <taxon>Bacilli</taxon>
        <taxon>Bacillales</taxon>
        <taxon>Bacillaceae</taxon>
        <taxon>Gracilibacillus</taxon>
    </lineage>
</organism>
<dbReference type="eggNOG" id="COG1719">
    <property type="taxonomic scope" value="Bacteria"/>
</dbReference>
<evidence type="ECO:0000313" key="2">
    <source>
        <dbReference type="Proteomes" id="UP000019102"/>
    </source>
</evidence>
<dbReference type="RefSeq" id="WP_035722757.1">
    <property type="nucleotide sequence ID" value="NZ_BAVS01000006.1"/>
</dbReference>
<dbReference type="STRING" id="1298598.JCM21714_1714"/>
<dbReference type="Pfam" id="PF10702">
    <property type="entry name" value="DUF2507"/>
    <property type="match status" value="1"/>
</dbReference>